<dbReference type="OrthoDB" id="2891411at2759"/>
<evidence type="ECO:0008006" key="3">
    <source>
        <dbReference type="Google" id="ProtNLM"/>
    </source>
</evidence>
<evidence type="ECO:0000313" key="1">
    <source>
        <dbReference type="EMBL" id="KDR79841.1"/>
    </source>
</evidence>
<sequence length="211" mass="24124">MDCSNPRVLAELARCIALFPNLRLFKLKIEPPSRKADELAALEGNAFSQYSYPRIDQVVVSRSAFAFLRSCPPVRSVRVRDFGGWSGKFELEYLRGFRPHMENLVAELGVNAVETLQAFPKLRALTLRFDYFYNNSFSEVFTALRTLKHPKTIKLMARFSISKPYTRQLIFDLAVELLSNLQEEEKEVSLVHPAFGGLKTRRVTLPAPQHC</sequence>
<proteinExistence type="predicted"/>
<keyword evidence="2" id="KW-1185">Reference proteome</keyword>
<organism evidence="1 2">
    <name type="scientific">Galerina marginata (strain CBS 339.88)</name>
    <dbReference type="NCBI Taxonomy" id="685588"/>
    <lineage>
        <taxon>Eukaryota</taxon>
        <taxon>Fungi</taxon>
        <taxon>Dikarya</taxon>
        <taxon>Basidiomycota</taxon>
        <taxon>Agaricomycotina</taxon>
        <taxon>Agaricomycetes</taxon>
        <taxon>Agaricomycetidae</taxon>
        <taxon>Agaricales</taxon>
        <taxon>Agaricineae</taxon>
        <taxon>Strophariaceae</taxon>
        <taxon>Galerina</taxon>
    </lineage>
</organism>
<reference evidence="2" key="1">
    <citation type="journal article" date="2014" name="Proc. Natl. Acad. Sci. U.S.A.">
        <title>Extensive sampling of basidiomycete genomes demonstrates inadequacy of the white-rot/brown-rot paradigm for wood decay fungi.</title>
        <authorList>
            <person name="Riley R."/>
            <person name="Salamov A.A."/>
            <person name="Brown D.W."/>
            <person name="Nagy L.G."/>
            <person name="Floudas D."/>
            <person name="Held B.W."/>
            <person name="Levasseur A."/>
            <person name="Lombard V."/>
            <person name="Morin E."/>
            <person name="Otillar R."/>
            <person name="Lindquist E.A."/>
            <person name="Sun H."/>
            <person name="LaButti K.M."/>
            <person name="Schmutz J."/>
            <person name="Jabbour D."/>
            <person name="Luo H."/>
            <person name="Baker S.E."/>
            <person name="Pisabarro A.G."/>
            <person name="Walton J.D."/>
            <person name="Blanchette R.A."/>
            <person name="Henrissat B."/>
            <person name="Martin F."/>
            <person name="Cullen D."/>
            <person name="Hibbett D.S."/>
            <person name="Grigoriev I.V."/>
        </authorList>
    </citation>
    <scope>NUCLEOTIDE SEQUENCE [LARGE SCALE GENOMIC DNA]</scope>
    <source>
        <strain evidence="2">CBS 339.88</strain>
    </source>
</reference>
<dbReference type="EMBL" id="KL142372">
    <property type="protein sequence ID" value="KDR79841.1"/>
    <property type="molecule type" value="Genomic_DNA"/>
</dbReference>
<dbReference type="HOGENOM" id="CLU_1283336_0_0_1"/>
<gene>
    <name evidence="1" type="ORF">GALMADRAFT_136433</name>
</gene>
<protein>
    <recommendedName>
        <fullName evidence="3">F-box domain-containing protein</fullName>
    </recommendedName>
</protein>
<accession>A0A067T9N2</accession>
<name>A0A067T9N2_GALM3</name>
<evidence type="ECO:0000313" key="2">
    <source>
        <dbReference type="Proteomes" id="UP000027222"/>
    </source>
</evidence>
<dbReference type="AlphaFoldDB" id="A0A067T9N2"/>
<dbReference type="Proteomes" id="UP000027222">
    <property type="component" value="Unassembled WGS sequence"/>
</dbReference>